<reference evidence="3" key="2">
    <citation type="submission" date="2021-04" db="EMBL/GenBank/DDBJ databases">
        <authorList>
            <person name="Gilroy R."/>
        </authorList>
    </citation>
    <scope>NUCLEOTIDE SEQUENCE</scope>
    <source>
        <strain evidence="3">ChiGjej1B1-98</strain>
    </source>
</reference>
<dbReference type="InterPro" id="IPR025196">
    <property type="entry name" value="DUF4126"/>
</dbReference>
<dbReference type="Pfam" id="PF13548">
    <property type="entry name" value="DUF4126"/>
    <property type="match status" value="1"/>
</dbReference>
<comment type="caution">
    <text evidence="3">The sequence shown here is derived from an EMBL/GenBank/DDBJ whole genome shotgun (WGS) entry which is preliminary data.</text>
</comment>
<feature type="transmembrane region" description="Helical" evidence="1">
    <location>
        <begin position="157"/>
        <end position="184"/>
    </location>
</feature>
<dbReference type="Proteomes" id="UP000824005">
    <property type="component" value="Unassembled WGS sequence"/>
</dbReference>
<feature type="transmembrane region" description="Helical" evidence="1">
    <location>
        <begin position="113"/>
        <end position="132"/>
    </location>
</feature>
<evidence type="ECO:0000313" key="4">
    <source>
        <dbReference type="Proteomes" id="UP000824005"/>
    </source>
</evidence>
<name>A0A9D1YUA4_9MICO</name>
<gene>
    <name evidence="3" type="ORF">H9830_06695</name>
</gene>
<sequence>MLEIFTGSSLAAAAGMNAYIPLLMVGLMNRFLPQFIALPDGWAWLSNGWVLVIIGVLLVVELIADKIPAIDSINDILQTVVRPASGGLVFGSSSGATTAAVTDPAEFFTSNQWIPIAVGVLIALVVHGAKALGRPLANTVTGGTAAPVLSTAEDFGAIALSILAIVLPVLAAIGVVILVVLTVVSMRRRRRKRAEKLKPAAEQAAS</sequence>
<feature type="domain" description="DUF4126" evidence="2">
    <location>
        <begin position="4"/>
        <end position="188"/>
    </location>
</feature>
<dbReference type="EMBL" id="DXDC01000197">
    <property type="protein sequence ID" value="HIY65949.1"/>
    <property type="molecule type" value="Genomic_DNA"/>
</dbReference>
<dbReference type="AlphaFoldDB" id="A0A9D1YUA4"/>
<proteinExistence type="predicted"/>
<feature type="transmembrane region" description="Helical" evidence="1">
    <location>
        <begin position="42"/>
        <end position="64"/>
    </location>
</feature>
<evidence type="ECO:0000256" key="1">
    <source>
        <dbReference type="SAM" id="Phobius"/>
    </source>
</evidence>
<keyword evidence="1" id="KW-0472">Membrane</keyword>
<accession>A0A9D1YUA4</accession>
<reference evidence="3" key="1">
    <citation type="journal article" date="2021" name="PeerJ">
        <title>Extensive microbial diversity within the chicken gut microbiome revealed by metagenomics and culture.</title>
        <authorList>
            <person name="Gilroy R."/>
            <person name="Ravi A."/>
            <person name="Getino M."/>
            <person name="Pursley I."/>
            <person name="Horton D.L."/>
            <person name="Alikhan N.F."/>
            <person name="Baker D."/>
            <person name="Gharbi K."/>
            <person name="Hall N."/>
            <person name="Watson M."/>
            <person name="Adriaenssens E.M."/>
            <person name="Foster-Nyarko E."/>
            <person name="Jarju S."/>
            <person name="Secka A."/>
            <person name="Antonio M."/>
            <person name="Oren A."/>
            <person name="Chaudhuri R.R."/>
            <person name="La Ragione R."/>
            <person name="Hildebrand F."/>
            <person name="Pallen M.J."/>
        </authorList>
    </citation>
    <scope>NUCLEOTIDE SEQUENCE</scope>
    <source>
        <strain evidence="3">ChiGjej1B1-98</strain>
    </source>
</reference>
<keyword evidence="1" id="KW-0812">Transmembrane</keyword>
<keyword evidence="1" id="KW-1133">Transmembrane helix</keyword>
<protein>
    <submittedName>
        <fullName evidence="3">DUF4126 domain-containing protein</fullName>
    </submittedName>
</protein>
<evidence type="ECO:0000259" key="2">
    <source>
        <dbReference type="Pfam" id="PF13548"/>
    </source>
</evidence>
<organism evidence="3 4">
    <name type="scientific">Candidatus Agrococcus pullicola</name>
    <dbReference type="NCBI Taxonomy" id="2838429"/>
    <lineage>
        <taxon>Bacteria</taxon>
        <taxon>Bacillati</taxon>
        <taxon>Actinomycetota</taxon>
        <taxon>Actinomycetes</taxon>
        <taxon>Micrococcales</taxon>
        <taxon>Microbacteriaceae</taxon>
        <taxon>Agrococcus</taxon>
    </lineage>
</organism>
<evidence type="ECO:0000313" key="3">
    <source>
        <dbReference type="EMBL" id="HIY65949.1"/>
    </source>
</evidence>